<dbReference type="GO" id="GO:0005524">
    <property type="term" value="F:ATP binding"/>
    <property type="evidence" value="ECO:0007669"/>
    <property type="project" value="UniProtKB-UniRule"/>
</dbReference>
<evidence type="ECO:0000256" key="10">
    <source>
        <dbReference type="ARBA" id="ARBA00022777"/>
    </source>
</evidence>
<feature type="binding site" evidence="15">
    <location>
        <position position="636"/>
    </location>
    <ligand>
        <name>ATP</name>
        <dbReference type="ChEBI" id="CHEBI:30616"/>
    </ligand>
</feature>
<dbReference type="PROSITE" id="PS00107">
    <property type="entry name" value="PROTEIN_KINASE_ATP"/>
    <property type="match status" value="1"/>
</dbReference>
<dbReference type="InterPro" id="IPR000719">
    <property type="entry name" value="Prot_kinase_dom"/>
</dbReference>
<dbReference type="InterPro" id="IPR024788">
    <property type="entry name" value="Malectin-like_Carb-bd_dom"/>
</dbReference>
<dbReference type="PANTHER" id="PTHR45631">
    <property type="entry name" value="OS07G0107800 PROTEIN-RELATED"/>
    <property type="match status" value="1"/>
</dbReference>
<dbReference type="Gene3D" id="3.30.200.20">
    <property type="entry name" value="Phosphorylase Kinase, domain 1"/>
    <property type="match status" value="1"/>
</dbReference>
<dbReference type="Proteomes" id="UP001161247">
    <property type="component" value="Chromosome 1"/>
</dbReference>
<dbReference type="PANTHER" id="PTHR45631:SF215">
    <property type="entry name" value="PROTEIN KINASE DOMAIN-CONTAINING PROTEIN"/>
    <property type="match status" value="1"/>
</dbReference>
<dbReference type="Pfam" id="PF13855">
    <property type="entry name" value="LRR_8"/>
    <property type="match status" value="1"/>
</dbReference>
<evidence type="ECO:0000313" key="19">
    <source>
        <dbReference type="Proteomes" id="UP001161247"/>
    </source>
</evidence>
<keyword evidence="10" id="KW-0418">Kinase</keyword>
<dbReference type="Pfam" id="PF12819">
    <property type="entry name" value="Malectin_like"/>
    <property type="match status" value="1"/>
</dbReference>
<dbReference type="FunFam" id="1.10.510.10:FF:000146">
    <property type="entry name" value="LRR receptor-like serine/threonine-protein kinase IOS1"/>
    <property type="match status" value="1"/>
</dbReference>
<evidence type="ECO:0000256" key="14">
    <source>
        <dbReference type="ARBA" id="ARBA00023170"/>
    </source>
</evidence>
<dbReference type="Gene3D" id="3.80.10.10">
    <property type="entry name" value="Ribonuclease Inhibitor"/>
    <property type="match status" value="1"/>
</dbReference>
<keyword evidence="9 15" id="KW-0547">Nucleotide-binding</keyword>
<dbReference type="InterPro" id="IPR032675">
    <property type="entry name" value="LRR_dom_sf"/>
</dbReference>
<evidence type="ECO:0000256" key="8">
    <source>
        <dbReference type="ARBA" id="ARBA00022737"/>
    </source>
</evidence>
<evidence type="ECO:0000256" key="2">
    <source>
        <dbReference type="ARBA" id="ARBA00022527"/>
    </source>
</evidence>
<accession>A0AAV1C9G7</accession>
<name>A0AAV1C9G7_OLDCO</name>
<dbReference type="CDD" id="cd14066">
    <property type="entry name" value="STKc_IRAK"/>
    <property type="match status" value="1"/>
</dbReference>
<dbReference type="PROSITE" id="PS00108">
    <property type="entry name" value="PROTEIN_KINASE_ST"/>
    <property type="match status" value="1"/>
</dbReference>
<keyword evidence="11 15" id="KW-0067">ATP-binding</keyword>
<dbReference type="InterPro" id="IPR001611">
    <property type="entry name" value="Leu-rich_rpt"/>
</dbReference>
<evidence type="ECO:0000256" key="12">
    <source>
        <dbReference type="ARBA" id="ARBA00022989"/>
    </source>
</evidence>
<dbReference type="SMART" id="SM00220">
    <property type="entry name" value="S_TKc"/>
    <property type="match status" value="1"/>
</dbReference>
<keyword evidence="7" id="KW-0732">Signal</keyword>
<organism evidence="18 19">
    <name type="scientific">Oldenlandia corymbosa var. corymbosa</name>
    <dbReference type="NCBI Taxonomy" id="529605"/>
    <lineage>
        <taxon>Eukaryota</taxon>
        <taxon>Viridiplantae</taxon>
        <taxon>Streptophyta</taxon>
        <taxon>Embryophyta</taxon>
        <taxon>Tracheophyta</taxon>
        <taxon>Spermatophyta</taxon>
        <taxon>Magnoliopsida</taxon>
        <taxon>eudicotyledons</taxon>
        <taxon>Gunneridae</taxon>
        <taxon>Pentapetalae</taxon>
        <taxon>asterids</taxon>
        <taxon>lamiids</taxon>
        <taxon>Gentianales</taxon>
        <taxon>Rubiaceae</taxon>
        <taxon>Rubioideae</taxon>
        <taxon>Spermacoceae</taxon>
        <taxon>Hedyotis-Oldenlandia complex</taxon>
        <taxon>Oldenlandia</taxon>
    </lineage>
</organism>
<feature type="domain" description="Protein kinase" evidence="17">
    <location>
        <begin position="608"/>
        <end position="880"/>
    </location>
</feature>
<evidence type="ECO:0000256" key="5">
    <source>
        <dbReference type="ARBA" id="ARBA00022679"/>
    </source>
</evidence>
<evidence type="ECO:0000256" key="16">
    <source>
        <dbReference type="SAM" id="Phobius"/>
    </source>
</evidence>
<dbReference type="InterPro" id="IPR008271">
    <property type="entry name" value="Ser/Thr_kinase_AS"/>
</dbReference>
<reference evidence="18" key="1">
    <citation type="submission" date="2023-03" db="EMBL/GenBank/DDBJ databases">
        <authorList>
            <person name="Julca I."/>
        </authorList>
    </citation>
    <scope>NUCLEOTIDE SEQUENCE</scope>
</reference>
<keyword evidence="12 16" id="KW-1133">Transmembrane helix</keyword>
<keyword evidence="14" id="KW-0675">Receptor</keyword>
<evidence type="ECO:0000256" key="13">
    <source>
        <dbReference type="ARBA" id="ARBA00023136"/>
    </source>
</evidence>
<keyword evidence="4" id="KW-0433">Leucine-rich repeat</keyword>
<keyword evidence="13 16" id="KW-0472">Membrane</keyword>
<dbReference type="PROSITE" id="PS50011">
    <property type="entry name" value="PROTEIN_KINASE_DOM"/>
    <property type="match status" value="1"/>
</dbReference>
<dbReference type="Gene3D" id="1.10.510.10">
    <property type="entry name" value="Transferase(Phosphotransferase) domain 1"/>
    <property type="match status" value="1"/>
</dbReference>
<dbReference type="SUPFAM" id="SSF56112">
    <property type="entry name" value="Protein kinase-like (PK-like)"/>
    <property type="match status" value="1"/>
</dbReference>
<dbReference type="SUPFAM" id="SSF52058">
    <property type="entry name" value="L domain-like"/>
    <property type="match status" value="1"/>
</dbReference>
<gene>
    <name evidence="18" type="ORF">OLC1_LOCUS3784</name>
</gene>
<evidence type="ECO:0000256" key="7">
    <source>
        <dbReference type="ARBA" id="ARBA00022729"/>
    </source>
</evidence>
<evidence type="ECO:0000256" key="6">
    <source>
        <dbReference type="ARBA" id="ARBA00022692"/>
    </source>
</evidence>
<keyword evidence="2" id="KW-0723">Serine/threonine-protein kinase</keyword>
<dbReference type="EMBL" id="OX459118">
    <property type="protein sequence ID" value="CAI9092001.1"/>
    <property type="molecule type" value="Genomic_DNA"/>
</dbReference>
<dbReference type="GO" id="GO:0016020">
    <property type="term" value="C:membrane"/>
    <property type="evidence" value="ECO:0007669"/>
    <property type="project" value="UniProtKB-SubCell"/>
</dbReference>
<comment type="subcellular location">
    <subcellularLocation>
        <location evidence="1">Membrane</location>
        <topology evidence="1">Single-pass membrane protein</topology>
    </subcellularLocation>
</comment>
<evidence type="ECO:0000259" key="17">
    <source>
        <dbReference type="PROSITE" id="PS50011"/>
    </source>
</evidence>
<dbReference type="InterPro" id="IPR011009">
    <property type="entry name" value="Kinase-like_dom_sf"/>
</dbReference>
<keyword evidence="5" id="KW-0808">Transferase</keyword>
<keyword evidence="6 16" id="KW-0812">Transmembrane</keyword>
<keyword evidence="19" id="KW-1185">Reference proteome</keyword>
<sequence length="912" mass="101858">MMYKCMRTLESSYLVHKPEKMTKALRYWKSSPLLLICLLALTIRVSDAQDQSVLTPGFISIDCGLPLETGNYSQAGITYITDESFIDTGISINVAREYMVDSDSQPRNLWNVRSFPNGTRNCYNLEWVQGKGKKYLIRASFLYGNYDGKDQAPRFELHLGYKLWDNVNLTDSISTVFKEIIHVPSSNYLFVCLVNAGDGTPFISALELRLLNDSMYPRADTGNSLASGGRWNLAATDPNKALRFPDDIYDRRWEPYFLAEKYAALNTTSAIRNTSIYAPPMAAMQTAMMPLNVNQPVLFDWTPLDPNVPYYFFLHFAEVQPLQGTDYRAFYINLSDQRWIEEAVVPAYLSVTTKTLNISDNKSKFNYSLVKTENSTLRPIINALEVYSAVRFLQSQTEENDVGAILNVKSAYNLVRDWQGDPCLPKPLMWDGLDCFYSDDTSVSPRIKSLNLSFSGLTGSLSSDFSKLTSLDNLDLSNNSLNGPIPEFLAELPQLKFLNLSGNQFSGSVPQKLLDKAKNGLQLRADGYETCKADQCKGEESKKFVVPLVASLIASLVVLAALIVTLRLRSRIPFTKIGANTNRKDGLSPFLEPKNLQFNYSDILKMTDNFQRVLGKGGFGTVYHGLTPDGKQVAVKLLSLSSAQGYNEFQTEAEILARVHHRNLTCLIGYCYEDSHMALVYEYMARGNLREHLSATDDNVLSWSQRVQIALDAAQGLDYLHSGCKPPIIHRDVKSSNILLNQNLETKLADFGLSRAFTVDDGSHVSTRVVGTPGYLDPEYYETQRLNEKSDAYSFGIVLLELITGRPAISGTDEKRHIMQWVSHFVAAGDIAGIVDPKLKGIYDTNSAWKALEVALACASPTSLKRPTMADVITELKECLVAQKLNIESETTDESALLEVNPEILESEVGPR</sequence>
<evidence type="ECO:0000256" key="3">
    <source>
        <dbReference type="ARBA" id="ARBA00022553"/>
    </source>
</evidence>
<dbReference type="FunFam" id="3.30.200.20:FF:000394">
    <property type="entry name" value="Leucine-rich repeat receptor-like protein kinase"/>
    <property type="match status" value="1"/>
</dbReference>
<dbReference type="AlphaFoldDB" id="A0AAV1C9G7"/>
<evidence type="ECO:0000313" key="18">
    <source>
        <dbReference type="EMBL" id="CAI9092001.1"/>
    </source>
</evidence>
<evidence type="ECO:0000256" key="4">
    <source>
        <dbReference type="ARBA" id="ARBA00022614"/>
    </source>
</evidence>
<protein>
    <submittedName>
        <fullName evidence="18">OLC1v1027130C1</fullName>
    </submittedName>
</protein>
<dbReference type="FunFam" id="3.80.10.10:FF:000129">
    <property type="entry name" value="Leucine-rich repeat receptor-like kinase"/>
    <property type="match status" value="1"/>
</dbReference>
<keyword evidence="3" id="KW-0597">Phosphoprotein</keyword>
<proteinExistence type="predicted"/>
<feature type="transmembrane region" description="Helical" evidence="16">
    <location>
        <begin position="544"/>
        <end position="566"/>
    </location>
</feature>
<keyword evidence="8" id="KW-0677">Repeat</keyword>
<evidence type="ECO:0000256" key="1">
    <source>
        <dbReference type="ARBA" id="ARBA00004167"/>
    </source>
</evidence>
<evidence type="ECO:0000256" key="15">
    <source>
        <dbReference type="PROSITE-ProRule" id="PRU10141"/>
    </source>
</evidence>
<evidence type="ECO:0000256" key="11">
    <source>
        <dbReference type="ARBA" id="ARBA00022840"/>
    </source>
</evidence>
<evidence type="ECO:0000256" key="9">
    <source>
        <dbReference type="ARBA" id="ARBA00022741"/>
    </source>
</evidence>
<dbReference type="GO" id="GO:0004674">
    <property type="term" value="F:protein serine/threonine kinase activity"/>
    <property type="evidence" value="ECO:0007669"/>
    <property type="project" value="UniProtKB-KW"/>
</dbReference>
<dbReference type="InterPro" id="IPR017441">
    <property type="entry name" value="Protein_kinase_ATP_BS"/>
</dbReference>
<dbReference type="Pfam" id="PF00069">
    <property type="entry name" value="Pkinase"/>
    <property type="match status" value="1"/>
</dbReference>